<keyword evidence="3" id="KW-1185">Reference proteome</keyword>
<name>A0ABV8CSZ8_9STRE</name>
<feature type="transmembrane region" description="Helical" evidence="1">
    <location>
        <begin position="34"/>
        <end position="53"/>
    </location>
</feature>
<evidence type="ECO:0000313" key="2">
    <source>
        <dbReference type="EMBL" id="MFC3927259.1"/>
    </source>
</evidence>
<reference evidence="3" key="1">
    <citation type="journal article" date="2019" name="Int. J. Syst. Evol. Microbiol.">
        <title>The Global Catalogue of Microorganisms (GCM) 10K type strain sequencing project: providing services to taxonomists for standard genome sequencing and annotation.</title>
        <authorList>
            <consortium name="The Broad Institute Genomics Platform"/>
            <consortium name="The Broad Institute Genome Sequencing Center for Infectious Disease"/>
            <person name="Wu L."/>
            <person name="Ma J."/>
        </authorList>
    </citation>
    <scope>NUCLEOTIDE SEQUENCE [LARGE SCALE GENOMIC DNA]</scope>
    <source>
        <strain evidence="3">CCUG 67170</strain>
    </source>
</reference>
<keyword evidence="1" id="KW-0812">Transmembrane</keyword>
<keyword evidence="1" id="KW-0472">Membrane</keyword>
<gene>
    <name evidence="2" type="ORF">ACFORF_01235</name>
</gene>
<organism evidence="2 3">
    <name type="scientific">Streptococcus caprae</name>
    <dbReference type="NCBI Taxonomy" id="1640501"/>
    <lineage>
        <taxon>Bacteria</taxon>
        <taxon>Bacillati</taxon>
        <taxon>Bacillota</taxon>
        <taxon>Bacilli</taxon>
        <taxon>Lactobacillales</taxon>
        <taxon>Streptococcaceae</taxon>
        <taxon>Streptococcus</taxon>
    </lineage>
</organism>
<feature type="transmembrane region" description="Helical" evidence="1">
    <location>
        <begin position="65"/>
        <end position="84"/>
    </location>
</feature>
<evidence type="ECO:0008006" key="4">
    <source>
        <dbReference type="Google" id="ProtNLM"/>
    </source>
</evidence>
<proteinExistence type="predicted"/>
<evidence type="ECO:0000313" key="3">
    <source>
        <dbReference type="Proteomes" id="UP001595807"/>
    </source>
</evidence>
<dbReference type="EMBL" id="JBHRZV010000004">
    <property type="protein sequence ID" value="MFC3927259.1"/>
    <property type="molecule type" value="Genomic_DNA"/>
</dbReference>
<dbReference type="Proteomes" id="UP001595807">
    <property type="component" value="Unassembled WGS sequence"/>
</dbReference>
<keyword evidence="1" id="KW-1133">Transmembrane helix</keyword>
<protein>
    <recommendedName>
        <fullName evidence="4">DUF2568 domain-containing protein</fullName>
    </recommendedName>
</protein>
<sequence length="127" mass="14736">MKENVRNHLLWYGLFQLLTAVTGLFFIFSTDFLPVMWVTLLLFIWLVVTSFKGRKLIETNQPVSLLPYWIYLGVQIIETVLVLVQGFSGGFLSAAFRICWTVWIIYRLKIVNQGISESNEEKSITNE</sequence>
<comment type="caution">
    <text evidence="2">The sequence shown here is derived from an EMBL/GenBank/DDBJ whole genome shotgun (WGS) entry which is preliminary data.</text>
</comment>
<accession>A0ABV8CSZ8</accession>
<feature type="transmembrane region" description="Helical" evidence="1">
    <location>
        <begin position="9"/>
        <end position="28"/>
    </location>
</feature>
<dbReference type="RefSeq" id="WP_380424572.1">
    <property type="nucleotide sequence ID" value="NZ_JBHRZV010000004.1"/>
</dbReference>
<evidence type="ECO:0000256" key="1">
    <source>
        <dbReference type="SAM" id="Phobius"/>
    </source>
</evidence>